<comment type="caution">
    <text evidence="1">The sequence shown here is derived from an EMBL/GenBank/DDBJ whole genome shotgun (WGS) entry which is preliminary data.</text>
</comment>
<dbReference type="Proteomes" id="UP000074247">
    <property type="component" value="Unassembled WGS sequence"/>
</dbReference>
<dbReference type="VEuPathDB" id="ToxoDB:TGARI_304640B"/>
<evidence type="ECO:0000313" key="2">
    <source>
        <dbReference type="Proteomes" id="UP000074247"/>
    </source>
</evidence>
<protein>
    <submittedName>
        <fullName evidence="1">Uncharacterized protein</fullName>
    </submittedName>
</protein>
<name>A0A139Y0M2_TOXGO</name>
<gene>
    <name evidence="1" type="ORF">TGARI_304640B</name>
</gene>
<evidence type="ECO:0000313" key="1">
    <source>
        <dbReference type="EMBL" id="KYF44563.1"/>
    </source>
</evidence>
<sequence>CLALQAARKLRHFLASQPTELQR</sequence>
<reference evidence="1 2" key="1">
    <citation type="journal article" date="2016" name="Nat. Commun.">
        <title>Local admixture of amplified and diversified secreted pathogenesis determinants shapes mosaic Toxoplasma gondii genomes.</title>
        <authorList>
            <person name="Lorenzi H."/>
            <person name="Khan A."/>
            <person name="Behnke M.S."/>
            <person name="Namasivayam S."/>
            <person name="Swapna L.S."/>
            <person name="Hadjithomas M."/>
            <person name="Karamycheva S."/>
            <person name="Pinney D."/>
            <person name="Brunk B.P."/>
            <person name="Ajioka J.W."/>
            <person name="Ajzenberg D."/>
            <person name="Boothroyd J.C."/>
            <person name="Boyle J.P."/>
            <person name="Darde M.L."/>
            <person name="Diaz-Miranda M.A."/>
            <person name="Dubey J.P."/>
            <person name="Fritz H.M."/>
            <person name="Gennari S.M."/>
            <person name="Gregory B.D."/>
            <person name="Kim K."/>
            <person name="Saeij J.P."/>
            <person name="Su C."/>
            <person name="White M.W."/>
            <person name="Zhu X.Q."/>
            <person name="Howe D.K."/>
            <person name="Rosenthal B.M."/>
            <person name="Grigg M.E."/>
            <person name="Parkinson J."/>
            <person name="Liu L."/>
            <person name="Kissinger J.C."/>
            <person name="Roos D.S."/>
            <person name="Sibley L.D."/>
        </authorList>
    </citation>
    <scope>NUCLEOTIDE SEQUENCE [LARGE SCALE GENOMIC DNA]</scope>
    <source>
        <strain evidence="1 2">ARI</strain>
    </source>
</reference>
<proteinExistence type="predicted"/>
<accession>A0A139Y0M2</accession>
<feature type="non-terminal residue" evidence="1">
    <location>
        <position position="23"/>
    </location>
</feature>
<dbReference type="AlphaFoldDB" id="A0A139Y0M2"/>
<dbReference type="EMBL" id="AGQS02004369">
    <property type="protein sequence ID" value="KYF44563.1"/>
    <property type="molecule type" value="Genomic_DNA"/>
</dbReference>
<organism evidence="1 2">
    <name type="scientific">Toxoplasma gondii ARI</name>
    <dbReference type="NCBI Taxonomy" id="1074872"/>
    <lineage>
        <taxon>Eukaryota</taxon>
        <taxon>Sar</taxon>
        <taxon>Alveolata</taxon>
        <taxon>Apicomplexa</taxon>
        <taxon>Conoidasida</taxon>
        <taxon>Coccidia</taxon>
        <taxon>Eucoccidiorida</taxon>
        <taxon>Eimeriorina</taxon>
        <taxon>Sarcocystidae</taxon>
        <taxon>Toxoplasma</taxon>
    </lineage>
</organism>
<feature type="non-terminal residue" evidence="1">
    <location>
        <position position="1"/>
    </location>
</feature>